<name>W7TWF8_9STRA</name>
<gene>
    <name evidence="3" type="ORF">Naga_100123g3</name>
</gene>
<sequence length="393" mass="41966">MHVSFQRARLRFKRNIQVPEPRMARTPTIVCIPCRPKMLMQHSLLGALGAECRKWSGRHIHSQTPASLKMMMVESEEEKSCPCMSSEPNHNARTHSAGTILDEMDDLEAPQPLLSPNLPFFPPLSQWASSPPVLEVSGLSSSASRTPPPLSPDSSSLHLDGAYSSHSTHPAGALHTRNLFSLPSLAPLRPVFLYLSLALMRIKGVLISTRKVLAPLLVFAVVGCFHLLGWGLLVYSALTLWRTPGQHAGPLPPGAAPSRLSSAEAQDHVLPLNPSPIIGAVRLADLEAVRADTSGGADGEGARALARKWNRATRGLNGEGGGACSGAACLAKAGLRRIKKRRLAFYIATISHSGISPACGCGLLAGPSSQQRSYLIYSLKVTNSVGNPGMVCQ</sequence>
<dbReference type="Proteomes" id="UP000019335">
    <property type="component" value="Chromosome 13"/>
</dbReference>
<evidence type="ECO:0000256" key="1">
    <source>
        <dbReference type="SAM" id="MobiDB-lite"/>
    </source>
</evidence>
<keyword evidence="2" id="KW-1133">Transmembrane helix</keyword>
<evidence type="ECO:0000313" key="3">
    <source>
        <dbReference type="EMBL" id="EWM24679.1"/>
    </source>
</evidence>
<dbReference type="EMBL" id="AZIL01001173">
    <property type="protein sequence ID" value="EWM24679.1"/>
    <property type="molecule type" value="Genomic_DNA"/>
</dbReference>
<dbReference type="AlphaFoldDB" id="W7TWF8"/>
<feature type="transmembrane region" description="Helical" evidence="2">
    <location>
        <begin position="216"/>
        <end position="238"/>
    </location>
</feature>
<evidence type="ECO:0000313" key="4">
    <source>
        <dbReference type="Proteomes" id="UP000019335"/>
    </source>
</evidence>
<protein>
    <submittedName>
        <fullName evidence="3">Uncharacterized protein</fullName>
    </submittedName>
</protein>
<keyword evidence="2" id="KW-0812">Transmembrane</keyword>
<evidence type="ECO:0000256" key="2">
    <source>
        <dbReference type="SAM" id="Phobius"/>
    </source>
</evidence>
<reference evidence="3 4" key="1">
    <citation type="journal article" date="2014" name="Mol. Plant">
        <title>Chromosome Scale Genome Assembly and Transcriptome Profiling of Nannochloropsis gaditana in Nitrogen Depletion.</title>
        <authorList>
            <person name="Corteggiani Carpinelli E."/>
            <person name="Telatin A."/>
            <person name="Vitulo N."/>
            <person name="Forcato C."/>
            <person name="D'Angelo M."/>
            <person name="Schiavon R."/>
            <person name="Vezzi A."/>
            <person name="Giacometti G.M."/>
            <person name="Morosinotto T."/>
            <person name="Valle G."/>
        </authorList>
    </citation>
    <scope>NUCLEOTIDE SEQUENCE [LARGE SCALE GENOMIC DNA]</scope>
    <source>
        <strain evidence="3 4">B-31</strain>
    </source>
</reference>
<keyword evidence="4" id="KW-1185">Reference proteome</keyword>
<organism evidence="3 4">
    <name type="scientific">Nannochloropsis gaditana</name>
    <dbReference type="NCBI Taxonomy" id="72520"/>
    <lineage>
        <taxon>Eukaryota</taxon>
        <taxon>Sar</taxon>
        <taxon>Stramenopiles</taxon>
        <taxon>Ochrophyta</taxon>
        <taxon>Eustigmatophyceae</taxon>
        <taxon>Eustigmatales</taxon>
        <taxon>Monodopsidaceae</taxon>
        <taxon>Nannochloropsis</taxon>
    </lineage>
</organism>
<proteinExistence type="predicted"/>
<comment type="caution">
    <text evidence="3">The sequence shown here is derived from an EMBL/GenBank/DDBJ whole genome shotgun (WGS) entry which is preliminary data.</text>
</comment>
<feature type="region of interest" description="Disordered" evidence="1">
    <location>
        <begin position="138"/>
        <end position="159"/>
    </location>
</feature>
<accession>W7TWF8</accession>
<keyword evidence="2" id="KW-0472">Membrane</keyword>
<feature type="transmembrane region" description="Helical" evidence="2">
    <location>
        <begin position="343"/>
        <end position="365"/>
    </location>
</feature>